<comment type="caution">
    <text evidence="1">The sequence shown here is derived from an EMBL/GenBank/DDBJ whole genome shotgun (WGS) entry which is preliminary data.</text>
</comment>
<evidence type="ECO:0000313" key="1">
    <source>
        <dbReference type="EMBL" id="KUG20659.1"/>
    </source>
</evidence>
<name>A0A0W8FK24_9ZZZZ</name>
<gene>
    <name evidence="1" type="ORF">ASZ90_009595</name>
</gene>
<reference evidence="1" key="1">
    <citation type="journal article" date="2015" name="Proc. Natl. Acad. Sci. U.S.A.">
        <title>Networks of energetic and metabolic interactions define dynamics in microbial communities.</title>
        <authorList>
            <person name="Embree M."/>
            <person name="Liu J.K."/>
            <person name="Al-Bassam M.M."/>
            <person name="Zengler K."/>
        </authorList>
    </citation>
    <scope>NUCLEOTIDE SEQUENCE</scope>
</reference>
<organism evidence="1">
    <name type="scientific">hydrocarbon metagenome</name>
    <dbReference type="NCBI Taxonomy" id="938273"/>
    <lineage>
        <taxon>unclassified sequences</taxon>
        <taxon>metagenomes</taxon>
        <taxon>ecological metagenomes</taxon>
    </lineage>
</organism>
<accession>A0A0W8FK24</accession>
<sequence>MEGAVIALVFKYIVTLKPDILTKLNLLSESAIERLREAAA</sequence>
<protein>
    <submittedName>
        <fullName evidence="1">Uncharacterized protein</fullName>
    </submittedName>
</protein>
<proteinExistence type="predicted"/>
<dbReference type="AlphaFoldDB" id="A0A0W8FK24"/>
<dbReference type="EMBL" id="LNQE01001159">
    <property type="protein sequence ID" value="KUG20659.1"/>
    <property type="molecule type" value="Genomic_DNA"/>
</dbReference>